<dbReference type="GO" id="GO:0043022">
    <property type="term" value="F:ribosome binding"/>
    <property type="evidence" value="ECO:0007669"/>
    <property type="project" value="UniProtKB-UniRule"/>
</dbReference>
<dbReference type="PANTHER" id="PTHR38101:SF1">
    <property type="entry name" value="UPF0307 PROTEIN YJGA"/>
    <property type="match status" value="1"/>
</dbReference>
<comment type="similarity">
    <text evidence="5">Belongs to the DarP family.</text>
</comment>
<keyword evidence="4 5" id="KW-0694">RNA-binding</keyword>
<dbReference type="SUPFAM" id="SSF158710">
    <property type="entry name" value="PSPTO4464-like"/>
    <property type="match status" value="1"/>
</dbReference>
<dbReference type="EMBL" id="AM286690">
    <property type="protein sequence ID" value="CAL15987.1"/>
    <property type="molecule type" value="Genomic_DNA"/>
</dbReference>
<evidence type="ECO:0000256" key="2">
    <source>
        <dbReference type="ARBA" id="ARBA00022517"/>
    </source>
</evidence>
<dbReference type="Proteomes" id="UP000008871">
    <property type="component" value="Chromosome"/>
</dbReference>
<dbReference type="HOGENOM" id="CLU_106757_3_0_6"/>
<dbReference type="OrthoDB" id="5293604at2"/>
<dbReference type="GO" id="GO:0019843">
    <property type="term" value="F:rRNA binding"/>
    <property type="evidence" value="ECO:0007669"/>
    <property type="project" value="UniProtKB-UniRule"/>
</dbReference>
<reference evidence="6 7" key="1">
    <citation type="journal article" date="2006" name="Nat. Biotechnol.">
        <title>Genome sequence of the ubiquitous hydrocarbon-degrading marine bacterium Alcanivorax borkumensis.</title>
        <authorList>
            <person name="Schneiker S."/>
            <person name="Martins dos Santos V.A.P."/>
            <person name="Bartels D."/>
            <person name="Bekel T."/>
            <person name="Brecht M."/>
            <person name="Buhrmester J."/>
            <person name="Chernikova T.N."/>
            <person name="Denaro R."/>
            <person name="Ferrer M."/>
            <person name="Gertler C."/>
            <person name="Goesmann A."/>
            <person name="Golyshina O.V."/>
            <person name="Kaminski F."/>
            <person name="Khachane A.N."/>
            <person name="Lang S."/>
            <person name="Linke B."/>
            <person name="McHardy A.C."/>
            <person name="Meyer F."/>
            <person name="Nechitaylo T."/>
            <person name="Puehler A."/>
            <person name="Regenhardt D."/>
            <person name="Rupp O."/>
            <person name="Sabirova J.S."/>
            <person name="Selbitschka W."/>
            <person name="Yakimov M.M."/>
            <person name="Timmis K.N."/>
            <person name="Vorhoelter F.-J."/>
            <person name="Weidner S."/>
            <person name="Kaiser O."/>
            <person name="Golyshin P.N."/>
        </authorList>
    </citation>
    <scope>NUCLEOTIDE SEQUENCE [LARGE SCALE GENOMIC DNA]</scope>
    <source>
        <strain evidence="7">ATCC 700651 / DSM 11573 / NCIMB 13689 / SK2</strain>
    </source>
</reference>
<sequence>MTEYSDEQITSKGQQKREDNALQELGLLLMDMKQVERERLPLRDDLQYALAEATRITSHEARRRHAQYIGRLIRETNSEQIIKALELLNDPFRQQRLSNWVEQIVACEQLKDAGATLQQILEFFPHGDRQQLRNLTRNALKAQVEDPATASTAEKDKFKRERRKLINYLNQLDKTAPLY</sequence>
<evidence type="ECO:0000256" key="5">
    <source>
        <dbReference type="HAMAP-Rule" id="MF_00765"/>
    </source>
</evidence>
<organism evidence="6 7">
    <name type="scientific">Alcanivorax borkumensis (strain ATCC 700651 / DSM 11573 / NCIMB 13689 / SK2)</name>
    <dbReference type="NCBI Taxonomy" id="393595"/>
    <lineage>
        <taxon>Bacteria</taxon>
        <taxon>Pseudomonadati</taxon>
        <taxon>Pseudomonadota</taxon>
        <taxon>Gammaproteobacteria</taxon>
        <taxon>Oceanospirillales</taxon>
        <taxon>Alcanivoracaceae</taxon>
        <taxon>Alcanivorax</taxon>
    </lineage>
</organism>
<proteinExistence type="inferred from homology"/>
<dbReference type="RefSeq" id="WP_011587825.1">
    <property type="nucleotide sequence ID" value="NC_008260.1"/>
</dbReference>
<dbReference type="STRING" id="393595.ABO_0539"/>
<gene>
    <name evidence="5" type="primary">darP</name>
    <name evidence="6" type="ordered locus">ABO_0539</name>
</gene>
<dbReference type="HAMAP" id="MF_00765">
    <property type="entry name" value="DarP"/>
    <property type="match status" value="1"/>
</dbReference>
<evidence type="ECO:0000256" key="1">
    <source>
        <dbReference type="ARBA" id="ARBA00022490"/>
    </source>
</evidence>
<keyword evidence="7" id="KW-1185">Reference proteome</keyword>
<comment type="function">
    <text evidence="5">Member of a network of 50S ribosomal subunit biogenesis factors which assembles along the 30S-50S interface, preventing incorrect 23S rRNA structures from forming. Promotes peptidyl transferase center (PTC) maturation.</text>
</comment>
<dbReference type="CDD" id="cd16331">
    <property type="entry name" value="YjgA-like"/>
    <property type="match status" value="1"/>
</dbReference>
<dbReference type="AlphaFoldDB" id="Q0VS61"/>
<dbReference type="GO" id="GO:0005829">
    <property type="term" value="C:cytosol"/>
    <property type="evidence" value="ECO:0007669"/>
    <property type="project" value="TreeGrafter"/>
</dbReference>
<evidence type="ECO:0000256" key="3">
    <source>
        <dbReference type="ARBA" id="ARBA00022730"/>
    </source>
</evidence>
<dbReference type="Pfam" id="PF04751">
    <property type="entry name" value="DarP"/>
    <property type="match status" value="1"/>
</dbReference>
<dbReference type="GO" id="GO:1902626">
    <property type="term" value="P:assembly of large subunit precursor of preribosome"/>
    <property type="evidence" value="ECO:0007669"/>
    <property type="project" value="UniProtKB-UniRule"/>
</dbReference>
<keyword evidence="3 5" id="KW-0699">rRNA-binding</keyword>
<comment type="subcellular location">
    <subcellularLocation>
        <location evidence="5">Cytoplasm</location>
    </subcellularLocation>
    <text evidence="5">Associates with late stage pre-50S ribosomal subunits.</text>
</comment>
<evidence type="ECO:0000313" key="6">
    <source>
        <dbReference type="EMBL" id="CAL15987.1"/>
    </source>
</evidence>
<keyword evidence="2 5" id="KW-0690">Ribosome biogenesis</keyword>
<dbReference type="InterPro" id="IPR006839">
    <property type="entry name" value="DarP"/>
</dbReference>
<dbReference type="NCBIfam" id="NF003593">
    <property type="entry name" value="PRK05255.1-1"/>
    <property type="match status" value="1"/>
</dbReference>
<evidence type="ECO:0000256" key="4">
    <source>
        <dbReference type="ARBA" id="ARBA00022884"/>
    </source>
</evidence>
<dbReference type="eggNOG" id="COG3028">
    <property type="taxonomic scope" value="Bacteria"/>
</dbReference>
<name>Q0VS61_ALCBS</name>
<dbReference type="InterPro" id="IPR023153">
    <property type="entry name" value="DarP_sf"/>
</dbReference>
<dbReference type="KEGG" id="abo:ABO_0539"/>
<evidence type="ECO:0000313" key="7">
    <source>
        <dbReference type="Proteomes" id="UP000008871"/>
    </source>
</evidence>
<protein>
    <recommendedName>
        <fullName evidence="5">Dual-action ribosomal maturation protein DarP</fullName>
    </recommendedName>
    <alternativeName>
        <fullName evidence="5">Large ribosomal subunit assembly factor DarP</fullName>
    </alternativeName>
</protein>
<keyword evidence="1 5" id="KW-0963">Cytoplasm</keyword>
<dbReference type="PIRSF" id="PIRSF016183">
    <property type="entry name" value="UCP016183"/>
    <property type="match status" value="1"/>
</dbReference>
<dbReference type="PANTHER" id="PTHR38101">
    <property type="entry name" value="UPF0307 PROTEIN YJGA"/>
    <property type="match status" value="1"/>
</dbReference>
<dbReference type="Gene3D" id="1.10.60.30">
    <property type="entry name" value="PSPTO4464-like domains"/>
    <property type="match status" value="2"/>
</dbReference>
<accession>Q0VS61</accession>